<feature type="active site" evidence="1">
    <location>
        <position position="40"/>
    </location>
</feature>
<dbReference type="SUPFAM" id="SSF54637">
    <property type="entry name" value="Thioesterase/thiol ester dehydrase-isomerase"/>
    <property type="match status" value="1"/>
</dbReference>
<feature type="binding site" evidence="2">
    <location>
        <position position="59"/>
    </location>
    <ligand>
        <name>CoA</name>
        <dbReference type="ChEBI" id="CHEBI:57287"/>
    </ligand>
</feature>
<accession>A0A6P1Y4K2</accession>
<evidence type="ECO:0000313" key="4">
    <source>
        <dbReference type="EMBL" id="QHX44220.1"/>
    </source>
</evidence>
<evidence type="ECO:0000256" key="2">
    <source>
        <dbReference type="PIRSR" id="PIRSR014972-2"/>
    </source>
</evidence>
<dbReference type="Gene3D" id="3.10.129.10">
    <property type="entry name" value="Hotdog Thioesterase"/>
    <property type="match status" value="1"/>
</dbReference>
<feature type="active site" evidence="1">
    <location>
        <position position="66"/>
    </location>
</feature>
<dbReference type="EMBL" id="CP048020">
    <property type="protein sequence ID" value="QHX44220.1"/>
    <property type="molecule type" value="Genomic_DNA"/>
</dbReference>
<dbReference type="InterPro" id="IPR025540">
    <property type="entry name" value="FlK"/>
</dbReference>
<sequence>MEVGIKGDYTFVVTKEMLATAVGSGTVEVFATPAMIARMEDTATRSVMPYLDEGQATVGTHVDVRHLDATPEGMKVSIHTELVEINANGKFLTFQVEARDERGVIGSGIHERAIINVDRFMEKVNKKKNA</sequence>
<dbReference type="Pfam" id="PF22636">
    <property type="entry name" value="FlK"/>
    <property type="match status" value="1"/>
</dbReference>
<feature type="active site" evidence="1">
    <location>
        <position position="32"/>
    </location>
</feature>
<proteinExistence type="predicted"/>
<dbReference type="PANTHER" id="PTHR36934">
    <property type="entry name" value="BLR0278 PROTEIN"/>
    <property type="match status" value="1"/>
</dbReference>
<protein>
    <submittedName>
        <fullName evidence="4">Thioesterase family protein</fullName>
    </submittedName>
</protein>
<dbReference type="InterPro" id="IPR054485">
    <property type="entry name" value="FlK-like_dom"/>
</dbReference>
<gene>
    <name evidence="4" type="ORF">GWP43_12995</name>
</gene>
<dbReference type="AlphaFoldDB" id="A0A6P1Y4K2"/>
<feature type="binding site" evidence="2">
    <location>
        <position position="112"/>
    </location>
    <ligand>
        <name>substrate</name>
    </ligand>
</feature>
<feature type="domain" description="Fluoroacetyl-CoA-specific thioesterase-like" evidence="3">
    <location>
        <begin position="13"/>
        <end position="117"/>
    </location>
</feature>
<organism evidence="4 5">
    <name type="scientific">Treponema vincentii</name>
    <dbReference type="NCBI Taxonomy" id="69710"/>
    <lineage>
        <taxon>Bacteria</taxon>
        <taxon>Pseudomonadati</taxon>
        <taxon>Spirochaetota</taxon>
        <taxon>Spirochaetia</taxon>
        <taxon>Spirochaetales</taxon>
        <taxon>Treponemataceae</taxon>
        <taxon>Treponema</taxon>
    </lineage>
</organism>
<dbReference type="InterPro" id="IPR029069">
    <property type="entry name" value="HotDog_dom_sf"/>
</dbReference>
<dbReference type="KEGG" id="trz:GWP43_12995"/>
<name>A0A6P1Y4K2_9SPIR</name>
<dbReference type="RefSeq" id="WP_162664497.1">
    <property type="nucleotide sequence ID" value="NZ_CP048020.1"/>
</dbReference>
<dbReference type="PIRSF" id="PIRSF014972">
    <property type="entry name" value="FlK"/>
    <property type="match status" value="1"/>
</dbReference>
<evidence type="ECO:0000256" key="1">
    <source>
        <dbReference type="PIRSR" id="PIRSR014972-1"/>
    </source>
</evidence>
<dbReference type="Proteomes" id="UP000464374">
    <property type="component" value="Chromosome"/>
</dbReference>
<dbReference type="PANTHER" id="PTHR36934:SF1">
    <property type="entry name" value="THIOESTERASE DOMAIN-CONTAINING PROTEIN"/>
    <property type="match status" value="1"/>
</dbReference>
<reference evidence="4 5" key="1">
    <citation type="submission" date="2020-01" db="EMBL/GenBank/DDBJ databases">
        <title>Complete genome sequence of a human oral phylogroup 1 Treponema sp. strain ATCC 700766, originally isolated from periodontitis dental plaque.</title>
        <authorList>
            <person name="Chan Y."/>
            <person name="Huo Y.-B."/>
            <person name="Yu X.-L."/>
            <person name="Zeng H."/>
            <person name="Leung W.-K."/>
            <person name="Watt R.M."/>
        </authorList>
    </citation>
    <scope>NUCLEOTIDE SEQUENCE [LARGE SCALE GENOMIC DNA]</scope>
    <source>
        <strain evidence="4 5">OMZ 804</strain>
    </source>
</reference>
<feature type="binding site" evidence="2">
    <location>
        <position position="59"/>
    </location>
    <ligand>
        <name>substrate</name>
    </ligand>
</feature>
<evidence type="ECO:0000259" key="3">
    <source>
        <dbReference type="Pfam" id="PF22636"/>
    </source>
</evidence>
<evidence type="ECO:0000313" key="5">
    <source>
        <dbReference type="Proteomes" id="UP000464374"/>
    </source>
</evidence>